<dbReference type="OrthoDB" id="10251508at2759"/>
<keyword evidence="13" id="KW-1185">Reference proteome</keyword>
<dbReference type="Proteomes" id="UP000193642">
    <property type="component" value="Unassembled WGS sequence"/>
</dbReference>
<evidence type="ECO:0000256" key="7">
    <source>
        <dbReference type="ARBA" id="ARBA00022989"/>
    </source>
</evidence>
<dbReference type="EMBL" id="MCGO01000029">
    <property type="protein sequence ID" value="ORY42231.1"/>
    <property type="molecule type" value="Genomic_DNA"/>
</dbReference>
<keyword evidence="5 10" id="KW-0460">Magnesium</keyword>
<sequence>MLQEQQELKAQDQSIEAKTYVSLDGDLKADEADPQPKKHGDSGFRIPEDTLISSIPGPKALTLRGVVFDSRGVVTQLDQEFQRAQICAENTLQPRDLRKLDTSLGDQSQVILVRDKAIVVNLSHVRALIRADKVIIVAAPTSDSSETAQQQSAFIYELQGKLQAPKDSTVFEIKVMEAILSSVAYGLQQELHEYEKEASDLFVSLDESVDDEKLKELLLLRRSYIKFLQRVEVLNNDEDMAGMFLTDKANGIPRITSDHMEMELMLEHYAKLGDELVMRITETTSNLRTTQQMIGVSLDHTRNQLI</sequence>
<feature type="region of interest" description="Disordered" evidence="11">
    <location>
        <begin position="26"/>
        <end position="49"/>
    </location>
</feature>
<dbReference type="STRING" id="329046.A0A1Y2C5C6"/>
<dbReference type="InterPro" id="IPR039204">
    <property type="entry name" value="MRS2-like"/>
</dbReference>
<comment type="caution">
    <text evidence="12">The sequence shown here is derived from an EMBL/GenBank/DDBJ whole genome shotgun (WGS) entry which is preliminary data.</text>
</comment>
<accession>A0A1Y2C5C6</accession>
<keyword evidence="6" id="KW-0809">Transit peptide</keyword>
<dbReference type="PANTHER" id="PTHR13890:SF0">
    <property type="entry name" value="MAGNESIUM TRANSPORTER MRS2 HOMOLOG, MITOCHONDRIAL"/>
    <property type="match status" value="1"/>
</dbReference>
<evidence type="ECO:0000256" key="2">
    <source>
        <dbReference type="ARBA" id="ARBA00009765"/>
    </source>
</evidence>
<keyword evidence="8 10" id="KW-0406">Ion transport</keyword>
<evidence type="ECO:0000313" key="13">
    <source>
        <dbReference type="Proteomes" id="UP000193642"/>
    </source>
</evidence>
<evidence type="ECO:0000256" key="8">
    <source>
        <dbReference type="ARBA" id="ARBA00023065"/>
    </source>
</evidence>
<evidence type="ECO:0000256" key="10">
    <source>
        <dbReference type="RuleBase" id="RU366042"/>
    </source>
</evidence>
<gene>
    <name evidence="12" type="ORF">BCR33DRAFT_718427</name>
</gene>
<comment type="subcellular location">
    <subcellularLocation>
        <location evidence="1">Membrane</location>
        <topology evidence="1">Multi-pass membrane protein</topology>
    </subcellularLocation>
    <subcellularLocation>
        <location evidence="10">Mitochondrion inner membrane</location>
        <topology evidence="10">Multi-pass membrane protein</topology>
    </subcellularLocation>
</comment>
<feature type="compositionally biased region" description="Basic and acidic residues" evidence="11">
    <location>
        <begin position="26"/>
        <end position="48"/>
    </location>
</feature>
<dbReference type="GO" id="GO:0005743">
    <property type="term" value="C:mitochondrial inner membrane"/>
    <property type="evidence" value="ECO:0007669"/>
    <property type="project" value="UniProtKB-SubCell"/>
</dbReference>
<protein>
    <recommendedName>
        <fullName evidence="10">Magnesium transporter</fullName>
    </recommendedName>
</protein>
<proteinExistence type="inferred from homology"/>
<evidence type="ECO:0000256" key="3">
    <source>
        <dbReference type="ARBA" id="ARBA00022448"/>
    </source>
</evidence>
<evidence type="ECO:0000256" key="11">
    <source>
        <dbReference type="SAM" id="MobiDB-lite"/>
    </source>
</evidence>
<comment type="similarity">
    <text evidence="2 10">Belongs to the CorA metal ion transporter (MIT) (TC 1.A.35) family.</text>
</comment>
<evidence type="ECO:0000256" key="1">
    <source>
        <dbReference type="ARBA" id="ARBA00004141"/>
    </source>
</evidence>
<organism evidence="12 13">
    <name type="scientific">Rhizoclosmatium globosum</name>
    <dbReference type="NCBI Taxonomy" id="329046"/>
    <lineage>
        <taxon>Eukaryota</taxon>
        <taxon>Fungi</taxon>
        <taxon>Fungi incertae sedis</taxon>
        <taxon>Chytridiomycota</taxon>
        <taxon>Chytridiomycota incertae sedis</taxon>
        <taxon>Chytridiomycetes</taxon>
        <taxon>Chytridiales</taxon>
        <taxon>Chytriomycetaceae</taxon>
        <taxon>Rhizoclosmatium</taxon>
    </lineage>
</organism>
<name>A0A1Y2C5C6_9FUNG</name>
<dbReference type="AlphaFoldDB" id="A0A1Y2C5C6"/>
<dbReference type="Gene3D" id="1.20.58.340">
    <property type="entry name" value="Magnesium transport protein CorA, transmembrane region"/>
    <property type="match status" value="1"/>
</dbReference>
<keyword evidence="7" id="KW-1133">Transmembrane helix</keyword>
<keyword evidence="4" id="KW-0812">Transmembrane</keyword>
<keyword evidence="10" id="KW-0496">Mitochondrion</keyword>
<dbReference type="PANTHER" id="PTHR13890">
    <property type="entry name" value="RNA SPLICING PROTEIN MRS2, MITOCHONDRIAL"/>
    <property type="match status" value="1"/>
</dbReference>
<evidence type="ECO:0000313" key="12">
    <source>
        <dbReference type="EMBL" id="ORY42231.1"/>
    </source>
</evidence>
<evidence type="ECO:0000256" key="6">
    <source>
        <dbReference type="ARBA" id="ARBA00022946"/>
    </source>
</evidence>
<keyword evidence="3 10" id="KW-0813">Transport</keyword>
<dbReference type="GO" id="GO:0015095">
    <property type="term" value="F:magnesium ion transmembrane transporter activity"/>
    <property type="evidence" value="ECO:0007669"/>
    <property type="project" value="TreeGrafter"/>
</dbReference>
<keyword evidence="10" id="KW-0999">Mitochondrion inner membrane</keyword>
<keyword evidence="9" id="KW-0472">Membrane</keyword>
<evidence type="ECO:0000256" key="9">
    <source>
        <dbReference type="ARBA" id="ARBA00023136"/>
    </source>
</evidence>
<dbReference type="CDD" id="cd12823">
    <property type="entry name" value="Mrs2_Mfm1p-like"/>
    <property type="match status" value="1"/>
</dbReference>
<dbReference type="Pfam" id="PF22099">
    <property type="entry name" value="MRS2-like"/>
    <property type="match status" value="1"/>
</dbReference>
<reference evidence="12 13" key="1">
    <citation type="submission" date="2016-07" db="EMBL/GenBank/DDBJ databases">
        <title>Pervasive Adenine N6-methylation of Active Genes in Fungi.</title>
        <authorList>
            <consortium name="DOE Joint Genome Institute"/>
            <person name="Mondo S.J."/>
            <person name="Dannebaum R.O."/>
            <person name="Kuo R.C."/>
            <person name="Labutti K."/>
            <person name="Haridas S."/>
            <person name="Kuo A."/>
            <person name="Salamov A."/>
            <person name="Ahrendt S.R."/>
            <person name="Lipzen A."/>
            <person name="Sullivan W."/>
            <person name="Andreopoulos W.B."/>
            <person name="Clum A."/>
            <person name="Lindquist E."/>
            <person name="Daum C."/>
            <person name="Ramamoorthy G.K."/>
            <person name="Gryganskyi A."/>
            <person name="Culley D."/>
            <person name="Magnuson J.K."/>
            <person name="James T.Y."/>
            <person name="O'Malley M.A."/>
            <person name="Stajich J.E."/>
            <person name="Spatafora J.W."/>
            <person name="Visel A."/>
            <person name="Grigoriev I.V."/>
        </authorList>
    </citation>
    <scope>NUCLEOTIDE SEQUENCE [LARGE SCALE GENOMIC DNA]</scope>
    <source>
        <strain evidence="12 13">JEL800</strain>
    </source>
</reference>
<evidence type="ECO:0000256" key="5">
    <source>
        <dbReference type="ARBA" id="ARBA00022842"/>
    </source>
</evidence>
<evidence type="ECO:0000256" key="4">
    <source>
        <dbReference type="ARBA" id="ARBA00022692"/>
    </source>
</evidence>
<feature type="non-terminal residue" evidence="12">
    <location>
        <position position="306"/>
    </location>
</feature>
<dbReference type="Gene3D" id="2.40.128.330">
    <property type="match status" value="1"/>
</dbReference>
<dbReference type="GO" id="GO:0045016">
    <property type="term" value="P:mitochondrial magnesium ion transmembrane transport"/>
    <property type="evidence" value="ECO:0007669"/>
    <property type="project" value="TreeGrafter"/>
</dbReference>